<dbReference type="PROSITE" id="PS51186">
    <property type="entry name" value="GNAT"/>
    <property type="match status" value="1"/>
</dbReference>
<dbReference type="CDD" id="cd04301">
    <property type="entry name" value="NAT_SF"/>
    <property type="match status" value="1"/>
</dbReference>
<dbReference type="Proteomes" id="UP001597237">
    <property type="component" value="Unassembled WGS sequence"/>
</dbReference>
<protein>
    <submittedName>
        <fullName evidence="4">GNAT family N-acetyltransferase</fullName>
        <ecNumber evidence="4">2.3.-.-</ecNumber>
    </submittedName>
</protein>
<evidence type="ECO:0000313" key="4">
    <source>
        <dbReference type="EMBL" id="MFD1784435.1"/>
    </source>
</evidence>
<keyword evidence="1 4" id="KW-0808">Transferase</keyword>
<evidence type="ECO:0000256" key="1">
    <source>
        <dbReference type="ARBA" id="ARBA00022679"/>
    </source>
</evidence>
<dbReference type="InterPro" id="IPR000182">
    <property type="entry name" value="GNAT_dom"/>
</dbReference>
<dbReference type="InterPro" id="IPR050832">
    <property type="entry name" value="Bact_Acetyltransf"/>
</dbReference>
<dbReference type="EMBL" id="JBHUEY010000001">
    <property type="protein sequence ID" value="MFD1784435.1"/>
    <property type="molecule type" value="Genomic_DNA"/>
</dbReference>
<dbReference type="PANTHER" id="PTHR43877">
    <property type="entry name" value="AMINOALKYLPHOSPHONATE N-ACETYLTRANSFERASE-RELATED-RELATED"/>
    <property type="match status" value="1"/>
</dbReference>
<dbReference type="GO" id="GO:0016746">
    <property type="term" value="F:acyltransferase activity"/>
    <property type="evidence" value="ECO:0007669"/>
    <property type="project" value="UniProtKB-KW"/>
</dbReference>
<accession>A0ABW4N5B2</accession>
<dbReference type="SUPFAM" id="SSF55729">
    <property type="entry name" value="Acyl-CoA N-acyltransferases (Nat)"/>
    <property type="match status" value="1"/>
</dbReference>
<proteinExistence type="predicted"/>
<organism evidence="4 5">
    <name type="scientific">Phenylobacterium terrae</name>
    <dbReference type="NCBI Taxonomy" id="2665495"/>
    <lineage>
        <taxon>Bacteria</taxon>
        <taxon>Pseudomonadati</taxon>
        <taxon>Pseudomonadota</taxon>
        <taxon>Alphaproteobacteria</taxon>
        <taxon>Caulobacterales</taxon>
        <taxon>Caulobacteraceae</taxon>
        <taxon>Phenylobacterium</taxon>
    </lineage>
</organism>
<dbReference type="RefSeq" id="WP_377283619.1">
    <property type="nucleotide sequence ID" value="NZ_JBHRSI010000009.1"/>
</dbReference>
<dbReference type="Pfam" id="PF00583">
    <property type="entry name" value="Acetyltransf_1"/>
    <property type="match status" value="1"/>
</dbReference>
<dbReference type="EC" id="2.3.-.-" evidence="4"/>
<feature type="domain" description="N-acetyltransferase" evidence="3">
    <location>
        <begin position="3"/>
        <end position="172"/>
    </location>
</feature>
<name>A0ABW4N5B2_9CAUL</name>
<dbReference type="InterPro" id="IPR016181">
    <property type="entry name" value="Acyl_CoA_acyltransferase"/>
</dbReference>
<keyword evidence="5" id="KW-1185">Reference proteome</keyword>
<evidence type="ECO:0000256" key="2">
    <source>
        <dbReference type="ARBA" id="ARBA00023315"/>
    </source>
</evidence>
<evidence type="ECO:0000313" key="5">
    <source>
        <dbReference type="Proteomes" id="UP001597237"/>
    </source>
</evidence>
<dbReference type="Gene3D" id="3.40.630.30">
    <property type="match status" value="1"/>
</dbReference>
<sequence>MSAIIRRAEPADAEALALVGRATFLETYAGQLPAADILAHCARQHAPELYAAWLASAGHRLWIAEAREGAAPVGYAVLGPPDLPVPTSGEDVEIKRIYLLHRFQGQGLGAGLMRACLDGAREAGFGRALLGVFGRNEAAIGFYRRQGFALAGERKFQVGASVYDDFVLARPL</sequence>
<keyword evidence="2 4" id="KW-0012">Acyltransferase</keyword>
<comment type="caution">
    <text evidence="4">The sequence shown here is derived from an EMBL/GenBank/DDBJ whole genome shotgun (WGS) entry which is preliminary data.</text>
</comment>
<gene>
    <name evidence="4" type="ORF">ACFSC0_13595</name>
</gene>
<reference evidence="5" key="1">
    <citation type="journal article" date="2019" name="Int. J. Syst. Evol. Microbiol.">
        <title>The Global Catalogue of Microorganisms (GCM) 10K type strain sequencing project: providing services to taxonomists for standard genome sequencing and annotation.</title>
        <authorList>
            <consortium name="The Broad Institute Genomics Platform"/>
            <consortium name="The Broad Institute Genome Sequencing Center for Infectious Disease"/>
            <person name="Wu L."/>
            <person name="Ma J."/>
        </authorList>
    </citation>
    <scope>NUCLEOTIDE SEQUENCE [LARGE SCALE GENOMIC DNA]</scope>
    <source>
        <strain evidence="5">DFY28</strain>
    </source>
</reference>
<evidence type="ECO:0000259" key="3">
    <source>
        <dbReference type="PROSITE" id="PS51186"/>
    </source>
</evidence>